<sequence>MDASADSDGEPAACVVPTTPFDFSIRLGLVFIVEAATLSAIAVLGLLSYIGYSVIRTGRGGTRHWSTATHVHWYFLSLMVSDLVQAVGGIINIQWISDAAVTDGPLCTAQGALKQLGDVGVALASLAIAIHTFSVIVFKWRPSSKPIIAFTVLSVIWLFLILIVSISFATHKGRTYYGNTQYWCWITSAYPVQRIALEYVWMWISSLLNIVLYVPIALVLKGVIAVSGGRLRVLHRRERRRLSEVLHTKEATDHVAIKMLFYPAVYTCTVLPIAIVRWRAFLGHCVPWAATVVADVIFASSGLLNVLLFTITRPNLLPRRDTTTTLPRLGLHSRSSSGYPQSTIYLSTSPRSEGTGPGYPLAIAGYKGTESERASSMALDQLPKVHVVPTSPSSPNHSRRSS</sequence>
<evidence type="ECO:0000313" key="8">
    <source>
        <dbReference type="Proteomes" id="UP001497453"/>
    </source>
</evidence>
<evidence type="ECO:0000256" key="5">
    <source>
        <dbReference type="SAM" id="MobiDB-lite"/>
    </source>
</evidence>
<keyword evidence="4 6" id="KW-0472">Membrane</keyword>
<feature type="transmembrane region" description="Helical" evidence="6">
    <location>
        <begin position="119"/>
        <end position="140"/>
    </location>
</feature>
<evidence type="ECO:0000256" key="6">
    <source>
        <dbReference type="SAM" id="Phobius"/>
    </source>
</evidence>
<dbReference type="Gene3D" id="1.20.1070.10">
    <property type="entry name" value="Rhodopsin 7-helix transmembrane proteins"/>
    <property type="match status" value="1"/>
</dbReference>
<proteinExistence type="predicted"/>
<gene>
    <name evidence="7" type="ORF">GFSPODELE1_LOCUS689</name>
</gene>
<comment type="subcellular location">
    <subcellularLocation>
        <location evidence="1">Membrane</location>
        <topology evidence="1">Multi-pass membrane protein</topology>
    </subcellularLocation>
</comment>
<feature type="transmembrane region" description="Helical" evidence="6">
    <location>
        <begin position="288"/>
        <end position="311"/>
    </location>
</feature>
<name>A0ABP1CHW8_9APHY</name>
<evidence type="ECO:0000256" key="1">
    <source>
        <dbReference type="ARBA" id="ARBA00004141"/>
    </source>
</evidence>
<feature type="region of interest" description="Disordered" evidence="5">
    <location>
        <begin position="327"/>
        <end position="402"/>
    </location>
</feature>
<dbReference type="Proteomes" id="UP001497453">
    <property type="component" value="Chromosome 1"/>
</dbReference>
<evidence type="ECO:0008006" key="9">
    <source>
        <dbReference type="Google" id="ProtNLM"/>
    </source>
</evidence>
<dbReference type="PANTHER" id="PTHR23112:SF37">
    <property type="entry name" value="G PROTEIN-COUPLED RECEPTOR GPR1"/>
    <property type="match status" value="1"/>
</dbReference>
<dbReference type="SUPFAM" id="SSF81321">
    <property type="entry name" value="Family A G protein-coupled receptor-like"/>
    <property type="match status" value="1"/>
</dbReference>
<keyword evidence="3 6" id="KW-1133">Transmembrane helix</keyword>
<feature type="transmembrane region" description="Helical" evidence="6">
    <location>
        <begin position="210"/>
        <end position="234"/>
    </location>
</feature>
<feature type="transmembrane region" description="Helical" evidence="6">
    <location>
        <begin position="27"/>
        <end position="52"/>
    </location>
</feature>
<dbReference type="EMBL" id="OZ037944">
    <property type="protein sequence ID" value="CAL1695298.1"/>
    <property type="molecule type" value="Genomic_DNA"/>
</dbReference>
<organism evidence="7 8">
    <name type="scientific">Somion occarium</name>
    <dbReference type="NCBI Taxonomy" id="3059160"/>
    <lineage>
        <taxon>Eukaryota</taxon>
        <taxon>Fungi</taxon>
        <taxon>Dikarya</taxon>
        <taxon>Basidiomycota</taxon>
        <taxon>Agaricomycotina</taxon>
        <taxon>Agaricomycetes</taxon>
        <taxon>Polyporales</taxon>
        <taxon>Cerrenaceae</taxon>
        <taxon>Somion</taxon>
    </lineage>
</organism>
<evidence type="ECO:0000313" key="7">
    <source>
        <dbReference type="EMBL" id="CAL1695298.1"/>
    </source>
</evidence>
<protein>
    <recommendedName>
        <fullName evidence="9">Glucose receptor Git3 N-terminal domain-containing protein</fullName>
    </recommendedName>
</protein>
<reference evidence="8" key="1">
    <citation type="submission" date="2024-04" db="EMBL/GenBank/DDBJ databases">
        <authorList>
            <person name="Shaw F."/>
            <person name="Minotto A."/>
        </authorList>
    </citation>
    <scope>NUCLEOTIDE SEQUENCE [LARGE SCALE GENOMIC DNA]</scope>
</reference>
<keyword evidence="2 6" id="KW-0812">Transmembrane</keyword>
<keyword evidence="8" id="KW-1185">Reference proteome</keyword>
<evidence type="ECO:0000256" key="2">
    <source>
        <dbReference type="ARBA" id="ARBA00022692"/>
    </source>
</evidence>
<feature type="transmembrane region" description="Helical" evidence="6">
    <location>
        <begin position="255"/>
        <end position="276"/>
    </location>
</feature>
<evidence type="ECO:0000256" key="3">
    <source>
        <dbReference type="ARBA" id="ARBA00022989"/>
    </source>
</evidence>
<feature type="compositionally biased region" description="Polar residues" evidence="5">
    <location>
        <begin position="333"/>
        <end position="352"/>
    </location>
</feature>
<feature type="transmembrane region" description="Helical" evidence="6">
    <location>
        <begin position="147"/>
        <end position="169"/>
    </location>
</feature>
<dbReference type="PANTHER" id="PTHR23112">
    <property type="entry name" value="G PROTEIN-COUPLED RECEPTOR 157-RELATED"/>
    <property type="match status" value="1"/>
</dbReference>
<evidence type="ECO:0000256" key="4">
    <source>
        <dbReference type="ARBA" id="ARBA00023136"/>
    </source>
</evidence>
<accession>A0ABP1CHW8</accession>
<feature type="transmembrane region" description="Helical" evidence="6">
    <location>
        <begin position="73"/>
        <end position="96"/>
    </location>
</feature>